<organism evidence="1 2">
    <name type="scientific">Robbsia andropogonis</name>
    <dbReference type="NCBI Taxonomy" id="28092"/>
    <lineage>
        <taxon>Bacteria</taxon>
        <taxon>Pseudomonadati</taxon>
        <taxon>Pseudomonadota</taxon>
        <taxon>Betaproteobacteria</taxon>
        <taxon>Burkholderiales</taxon>
        <taxon>Burkholderiaceae</taxon>
        <taxon>Robbsia</taxon>
    </lineage>
</organism>
<keyword evidence="2" id="KW-1185">Reference proteome</keyword>
<comment type="caution">
    <text evidence="1">The sequence shown here is derived from an EMBL/GenBank/DDBJ whole genome shotgun (WGS) entry which is preliminary data.</text>
</comment>
<sequence>MSFTKEFSGSGLRLSALRGGIDDVAADAAEDFGPRFVKSGSENGKDRPFLPPLAGACLPLVAEAVVVLASVLEEACCVLLRKKLMALMVGYLFLKVTNKIGPIPS</sequence>
<name>A0A0F5K491_9BURK</name>
<dbReference type="EMBL" id="LAQU01000002">
    <property type="protein sequence ID" value="KKB64951.1"/>
    <property type="molecule type" value="Genomic_DNA"/>
</dbReference>
<gene>
    <name evidence="1" type="ORF">WM40_02950</name>
</gene>
<dbReference type="RefSeq" id="WP_024905610.1">
    <property type="nucleotide sequence ID" value="NZ_CADFGU010000004.1"/>
</dbReference>
<accession>A0A0F5K491</accession>
<reference evidence="1 2" key="1">
    <citation type="submission" date="2015-03" db="EMBL/GenBank/DDBJ databases">
        <title>Draft Genome Sequence of Burkholderia andropogonis type strain ICMP2807, isolated from Sorghum bicolor.</title>
        <authorList>
            <person name="Lopes-Santos L."/>
            <person name="Castro D.B."/>
            <person name="Ottoboni L.M."/>
            <person name="Park D."/>
            <person name="Weirc B.S."/>
            <person name="Destefano S.A."/>
        </authorList>
    </citation>
    <scope>NUCLEOTIDE SEQUENCE [LARGE SCALE GENOMIC DNA]</scope>
    <source>
        <strain evidence="1 2">ICMP2807</strain>
    </source>
</reference>
<evidence type="ECO:0000313" key="2">
    <source>
        <dbReference type="Proteomes" id="UP000033618"/>
    </source>
</evidence>
<proteinExistence type="predicted"/>
<evidence type="ECO:0000313" key="1">
    <source>
        <dbReference type="EMBL" id="KKB64951.1"/>
    </source>
</evidence>
<dbReference type="AlphaFoldDB" id="A0A0F5K491"/>
<protein>
    <submittedName>
        <fullName evidence="1">Uncharacterized protein</fullName>
    </submittedName>
</protein>
<dbReference type="Proteomes" id="UP000033618">
    <property type="component" value="Unassembled WGS sequence"/>
</dbReference>